<dbReference type="InterPro" id="IPR000620">
    <property type="entry name" value="EamA_dom"/>
</dbReference>
<comment type="subcellular location">
    <subcellularLocation>
        <location evidence="1">Membrane</location>
        <topology evidence="1">Multi-pass membrane protein</topology>
    </subcellularLocation>
</comment>
<keyword evidence="3 6" id="KW-0812">Transmembrane</keyword>
<feature type="transmembrane region" description="Helical" evidence="6">
    <location>
        <begin position="272"/>
        <end position="289"/>
    </location>
</feature>
<evidence type="ECO:0000313" key="9">
    <source>
        <dbReference type="Proteomes" id="UP000031971"/>
    </source>
</evidence>
<keyword evidence="4 6" id="KW-1133">Transmembrane helix</keyword>
<dbReference type="PANTHER" id="PTHR32322">
    <property type="entry name" value="INNER MEMBRANE TRANSPORTER"/>
    <property type="match status" value="1"/>
</dbReference>
<dbReference type="InterPro" id="IPR050638">
    <property type="entry name" value="AA-Vitamin_Transporters"/>
</dbReference>
<evidence type="ECO:0000259" key="7">
    <source>
        <dbReference type="Pfam" id="PF00892"/>
    </source>
</evidence>
<comment type="caution">
    <text evidence="8">The sequence shown here is derived from an EMBL/GenBank/DDBJ whole genome shotgun (WGS) entry which is preliminary data.</text>
</comment>
<dbReference type="GO" id="GO:0016020">
    <property type="term" value="C:membrane"/>
    <property type="evidence" value="ECO:0007669"/>
    <property type="project" value="UniProtKB-SubCell"/>
</dbReference>
<feature type="transmembrane region" description="Helical" evidence="6">
    <location>
        <begin position="95"/>
        <end position="117"/>
    </location>
</feature>
<evidence type="ECO:0000256" key="6">
    <source>
        <dbReference type="SAM" id="Phobius"/>
    </source>
</evidence>
<sequence>MKEHAWTKAMPGVFVMLWSTGFIGAKYGLPYAEPFTFLVMRFIIVIALLGVVVGIFRAKFPSDPKLWLHLAVSGLLVHAVYLGGVFAAIRLGVPSGLTALVAGLQPLLTAAVVGPLLGEKVGPRQWGGLALGLIGVAMVLSTRLTGVRFDGFGWDGMAFAVAALLAITCGTLYQKRYCTGMDLRTGTLIQYLAALAVVGPAALATETMVVQWTLPFVLALGWLVLVLSLGAISLLMTLIRLGEAAKVASFFYLVPPMTALLAWALFDEVLTPLALGGMVATALGVALVVRK</sequence>
<dbReference type="Pfam" id="PF00892">
    <property type="entry name" value="EamA"/>
    <property type="match status" value="2"/>
</dbReference>
<accession>A0A0C2YVV7</accession>
<feature type="transmembrane region" description="Helical" evidence="6">
    <location>
        <begin position="68"/>
        <end position="89"/>
    </location>
</feature>
<dbReference type="RefSeq" id="WP_041041186.1">
    <property type="nucleotide sequence ID" value="NZ_JXSL01000027.1"/>
</dbReference>
<feature type="transmembrane region" description="Helical" evidence="6">
    <location>
        <begin position="129"/>
        <end position="146"/>
    </location>
</feature>
<evidence type="ECO:0000256" key="2">
    <source>
        <dbReference type="ARBA" id="ARBA00007362"/>
    </source>
</evidence>
<keyword evidence="9" id="KW-1185">Reference proteome</keyword>
<proteinExistence type="inferred from homology"/>
<name>A0A0C2YVV7_PARME</name>
<feature type="transmembrane region" description="Helical" evidence="6">
    <location>
        <begin position="35"/>
        <end position="56"/>
    </location>
</feature>
<dbReference type="InterPro" id="IPR037185">
    <property type="entry name" value="EmrE-like"/>
</dbReference>
<feature type="domain" description="EamA" evidence="7">
    <location>
        <begin position="156"/>
        <end position="289"/>
    </location>
</feature>
<feature type="transmembrane region" description="Helical" evidence="6">
    <location>
        <begin position="185"/>
        <end position="204"/>
    </location>
</feature>
<dbReference type="AlphaFoldDB" id="A0A0C2YVV7"/>
<dbReference type="PANTHER" id="PTHR32322:SF2">
    <property type="entry name" value="EAMA DOMAIN-CONTAINING PROTEIN"/>
    <property type="match status" value="1"/>
</dbReference>
<dbReference type="STRING" id="272627.CCC_02295"/>
<organism evidence="8 9">
    <name type="scientific">Paramagnetospirillum magnetotacticum MS-1</name>
    <dbReference type="NCBI Taxonomy" id="272627"/>
    <lineage>
        <taxon>Bacteria</taxon>
        <taxon>Pseudomonadati</taxon>
        <taxon>Pseudomonadota</taxon>
        <taxon>Alphaproteobacteria</taxon>
        <taxon>Rhodospirillales</taxon>
        <taxon>Magnetospirillaceae</taxon>
        <taxon>Paramagnetospirillum</taxon>
    </lineage>
</organism>
<reference evidence="8 9" key="1">
    <citation type="submission" date="2015-01" db="EMBL/GenBank/DDBJ databases">
        <title>Genome Sequence of Magnetospirillum magnetotacticum Strain MS-1.</title>
        <authorList>
            <person name="Marinov G.K."/>
            <person name="Smalley M.D."/>
            <person name="DeSalvo G."/>
        </authorList>
    </citation>
    <scope>NUCLEOTIDE SEQUENCE [LARGE SCALE GENOMIC DNA]</scope>
    <source>
        <strain evidence="8 9">MS-1</strain>
    </source>
</reference>
<evidence type="ECO:0000256" key="1">
    <source>
        <dbReference type="ARBA" id="ARBA00004141"/>
    </source>
</evidence>
<feature type="transmembrane region" description="Helical" evidence="6">
    <location>
        <begin position="247"/>
        <end position="266"/>
    </location>
</feature>
<feature type="transmembrane region" description="Helical" evidence="6">
    <location>
        <begin position="12"/>
        <end position="29"/>
    </location>
</feature>
<evidence type="ECO:0000256" key="4">
    <source>
        <dbReference type="ARBA" id="ARBA00022989"/>
    </source>
</evidence>
<dbReference type="EMBL" id="JXSL01000027">
    <property type="protein sequence ID" value="KIL98845.1"/>
    <property type="molecule type" value="Genomic_DNA"/>
</dbReference>
<evidence type="ECO:0000256" key="5">
    <source>
        <dbReference type="ARBA" id="ARBA00023136"/>
    </source>
</evidence>
<protein>
    <submittedName>
        <fullName evidence="8">Permease of the drug/metabolite transporter (DMT) superfamily</fullName>
    </submittedName>
</protein>
<dbReference type="Proteomes" id="UP000031971">
    <property type="component" value="Unassembled WGS sequence"/>
</dbReference>
<gene>
    <name evidence="8" type="ORF">CCC_02295</name>
</gene>
<comment type="similarity">
    <text evidence="2">Belongs to the EamA transporter family.</text>
</comment>
<evidence type="ECO:0000256" key="3">
    <source>
        <dbReference type="ARBA" id="ARBA00022692"/>
    </source>
</evidence>
<dbReference type="OrthoDB" id="9809509at2"/>
<dbReference type="SUPFAM" id="SSF103481">
    <property type="entry name" value="Multidrug resistance efflux transporter EmrE"/>
    <property type="match status" value="2"/>
</dbReference>
<feature type="domain" description="EamA" evidence="7">
    <location>
        <begin position="15"/>
        <end position="140"/>
    </location>
</feature>
<feature type="transmembrane region" description="Helical" evidence="6">
    <location>
        <begin position="152"/>
        <end position="173"/>
    </location>
</feature>
<keyword evidence="5 6" id="KW-0472">Membrane</keyword>
<feature type="transmembrane region" description="Helical" evidence="6">
    <location>
        <begin position="216"/>
        <end position="235"/>
    </location>
</feature>
<evidence type="ECO:0000313" key="8">
    <source>
        <dbReference type="EMBL" id="KIL98845.1"/>
    </source>
</evidence>